<dbReference type="InterPro" id="IPR050889">
    <property type="entry name" value="Dendritic_Spine_Reg/Scaffold"/>
</dbReference>
<dbReference type="PANTHER" id="PTHR24166:SF48">
    <property type="entry name" value="PROTEIN VAPYRIN"/>
    <property type="match status" value="1"/>
</dbReference>
<gene>
    <name evidence="4" type="ORF">BRAN1462_LOCUS57345</name>
</gene>
<dbReference type="Gene3D" id="1.25.40.20">
    <property type="entry name" value="Ankyrin repeat-containing domain"/>
    <property type="match status" value="1"/>
</dbReference>
<sequence>MDYHTREEHDSQVGGFTPLMYAAQAGSQECVRMLLDANADANAKDSEDTTVLHLAAASGELAVFMDLCMAGAKATVDADGSDVWEYLSDDVKRDPAELKRWQSSVSLFIPVKP</sequence>
<evidence type="ECO:0000313" key="4">
    <source>
        <dbReference type="EMBL" id="CAD9639523.1"/>
    </source>
</evidence>
<accession>A0A7S2QDF5</accession>
<keyword evidence="2 3" id="KW-0040">ANK repeat</keyword>
<dbReference type="PROSITE" id="PS50088">
    <property type="entry name" value="ANK_REPEAT"/>
    <property type="match status" value="1"/>
</dbReference>
<dbReference type="PROSITE" id="PS50297">
    <property type="entry name" value="ANK_REP_REGION"/>
    <property type="match status" value="1"/>
</dbReference>
<dbReference type="SUPFAM" id="SSF48403">
    <property type="entry name" value="Ankyrin repeat"/>
    <property type="match status" value="1"/>
</dbReference>
<dbReference type="EMBL" id="HBGW01090370">
    <property type="protein sequence ID" value="CAD9639523.1"/>
    <property type="molecule type" value="Transcribed_RNA"/>
</dbReference>
<dbReference type="SMART" id="SM00248">
    <property type="entry name" value="ANK"/>
    <property type="match status" value="2"/>
</dbReference>
<feature type="repeat" description="ANK" evidence="3">
    <location>
        <begin position="14"/>
        <end position="46"/>
    </location>
</feature>
<dbReference type="AlphaFoldDB" id="A0A7S2QDF5"/>
<evidence type="ECO:0000256" key="3">
    <source>
        <dbReference type="PROSITE-ProRule" id="PRU00023"/>
    </source>
</evidence>
<evidence type="ECO:0000256" key="1">
    <source>
        <dbReference type="ARBA" id="ARBA00022737"/>
    </source>
</evidence>
<dbReference type="PANTHER" id="PTHR24166">
    <property type="entry name" value="ROLLING PEBBLES, ISOFORM B"/>
    <property type="match status" value="1"/>
</dbReference>
<reference evidence="4" key="1">
    <citation type="submission" date="2021-01" db="EMBL/GenBank/DDBJ databases">
        <authorList>
            <person name="Corre E."/>
            <person name="Pelletier E."/>
            <person name="Niang G."/>
            <person name="Scheremetjew M."/>
            <person name="Finn R."/>
            <person name="Kale V."/>
            <person name="Holt S."/>
            <person name="Cochrane G."/>
            <person name="Meng A."/>
            <person name="Brown T."/>
            <person name="Cohen L."/>
        </authorList>
    </citation>
    <scope>NUCLEOTIDE SEQUENCE</scope>
    <source>
        <strain evidence="4">RCC3387</strain>
    </source>
</reference>
<dbReference type="InterPro" id="IPR002110">
    <property type="entry name" value="Ankyrin_rpt"/>
</dbReference>
<evidence type="ECO:0000256" key="2">
    <source>
        <dbReference type="ARBA" id="ARBA00023043"/>
    </source>
</evidence>
<name>A0A7S2QDF5_9DINO</name>
<proteinExistence type="predicted"/>
<protein>
    <submittedName>
        <fullName evidence="4">Uncharacterized protein</fullName>
    </submittedName>
</protein>
<keyword evidence="1" id="KW-0677">Repeat</keyword>
<organism evidence="4">
    <name type="scientific">Zooxanthella nutricula</name>
    <dbReference type="NCBI Taxonomy" id="1333877"/>
    <lineage>
        <taxon>Eukaryota</taxon>
        <taxon>Sar</taxon>
        <taxon>Alveolata</taxon>
        <taxon>Dinophyceae</taxon>
        <taxon>Peridiniales</taxon>
        <taxon>Peridiniales incertae sedis</taxon>
        <taxon>Zooxanthella</taxon>
    </lineage>
</organism>
<dbReference type="InterPro" id="IPR036770">
    <property type="entry name" value="Ankyrin_rpt-contain_sf"/>
</dbReference>
<dbReference type="Pfam" id="PF12796">
    <property type="entry name" value="Ank_2"/>
    <property type="match status" value="1"/>
</dbReference>